<evidence type="ECO:0008006" key="7">
    <source>
        <dbReference type="Google" id="ProtNLM"/>
    </source>
</evidence>
<protein>
    <recommendedName>
        <fullName evidence="7">S-adenosyl-l-methionine hydroxide adenosyltransferase</fullName>
    </recommendedName>
</protein>
<dbReference type="SUPFAM" id="SSF102522">
    <property type="entry name" value="Bacterial fluorinating enzyme, N-terminal domain"/>
    <property type="match status" value="1"/>
</dbReference>
<evidence type="ECO:0000259" key="3">
    <source>
        <dbReference type="Pfam" id="PF01887"/>
    </source>
</evidence>
<sequence length="242" mass="25846">MIVLFTDFGLAGPYTGQMKAVLAREAPGVPVIDLFADAPAFDPKLSAYLLAAYAPWFPAGTVFLCVVDPGVGTERPAVVVEADGRWFVGPGNGLFELVLRRAERARVWRIAWTPSDLSASFHGRDLFAPIAAELAVRGPTERLAPLYPAAVRRPDWPDDLPQVVYVDVYGNAMTGLRATVVSPSISLLVAGRRVSPGRTFGEVPEGEALWYKNSTGLVEIAVNRGRAADTLGLSPGTDVALG</sequence>
<comment type="similarity">
    <text evidence="2">Belongs to the SAM hydrolase / SAM-dependent halogenase family.</text>
</comment>
<dbReference type="OrthoDB" id="9792195at2"/>
<dbReference type="Proteomes" id="UP000219621">
    <property type="component" value="Unassembled WGS sequence"/>
</dbReference>
<dbReference type="InterPro" id="IPR023227">
    <property type="entry name" value="SAM_OH_AdoTrfase_C_sf"/>
</dbReference>
<keyword evidence="1" id="KW-0949">S-adenosyl-L-methionine</keyword>
<evidence type="ECO:0000313" key="5">
    <source>
        <dbReference type="EMBL" id="SOD96829.1"/>
    </source>
</evidence>
<accession>A0A286GP27</accession>
<dbReference type="InterPro" id="IPR023228">
    <property type="entry name" value="SAM_OH_AdoTrfase_N_sf"/>
</dbReference>
<dbReference type="InterPro" id="IPR046469">
    <property type="entry name" value="SAM_HAT_N"/>
</dbReference>
<dbReference type="SUPFAM" id="SSF101852">
    <property type="entry name" value="Bacterial fluorinating enzyme, C-terminal domain"/>
    <property type="match status" value="1"/>
</dbReference>
<dbReference type="Gene3D" id="3.40.50.10790">
    <property type="entry name" value="S-adenosyl-l-methionine hydroxide adenosyltransferase, N-terminal"/>
    <property type="match status" value="1"/>
</dbReference>
<evidence type="ECO:0000259" key="4">
    <source>
        <dbReference type="Pfam" id="PF20257"/>
    </source>
</evidence>
<proteinExistence type="inferred from homology"/>
<keyword evidence="6" id="KW-1185">Reference proteome</keyword>
<dbReference type="InterPro" id="IPR002747">
    <property type="entry name" value="SAM_OH_AdoTrfase"/>
</dbReference>
<dbReference type="EMBL" id="OCNJ01000006">
    <property type="protein sequence ID" value="SOD96829.1"/>
    <property type="molecule type" value="Genomic_DNA"/>
</dbReference>
<dbReference type="PIRSF" id="PIRSF006779">
    <property type="entry name" value="UCP006779"/>
    <property type="match status" value="1"/>
</dbReference>
<evidence type="ECO:0000256" key="2">
    <source>
        <dbReference type="ARBA" id="ARBA00024035"/>
    </source>
</evidence>
<dbReference type="Gene3D" id="2.40.30.90">
    <property type="entry name" value="Bacterial fluorinating enzyme like"/>
    <property type="match status" value="1"/>
</dbReference>
<dbReference type="RefSeq" id="WP_097279889.1">
    <property type="nucleotide sequence ID" value="NZ_OCNJ01000006.1"/>
</dbReference>
<evidence type="ECO:0000313" key="6">
    <source>
        <dbReference type="Proteomes" id="UP000219621"/>
    </source>
</evidence>
<dbReference type="AlphaFoldDB" id="A0A286GP27"/>
<reference evidence="5 6" key="1">
    <citation type="submission" date="2017-09" db="EMBL/GenBank/DDBJ databases">
        <authorList>
            <person name="Ehlers B."/>
            <person name="Leendertz F.H."/>
        </authorList>
    </citation>
    <scope>NUCLEOTIDE SEQUENCE [LARGE SCALE GENOMIC DNA]</scope>
    <source>
        <strain evidence="5 6">USBA 140</strain>
    </source>
</reference>
<organism evidence="5 6">
    <name type="scientific">Caenispirillum bisanense</name>
    <dbReference type="NCBI Taxonomy" id="414052"/>
    <lineage>
        <taxon>Bacteria</taxon>
        <taxon>Pseudomonadati</taxon>
        <taxon>Pseudomonadota</taxon>
        <taxon>Alphaproteobacteria</taxon>
        <taxon>Rhodospirillales</taxon>
        <taxon>Novispirillaceae</taxon>
        <taxon>Caenispirillum</taxon>
    </lineage>
</organism>
<dbReference type="InterPro" id="IPR046470">
    <property type="entry name" value="SAM_HAT_C"/>
</dbReference>
<feature type="domain" description="S-adenosyl-l-methionine hydroxide adenosyltransferase N-terminal" evidence="3">
    <location>
        <begin position="2"/>
        <end position="142"/>
    </location>
</feature>
<name>A0A286GP27_9PROT</name>
<gene>
    <name evidence="5" type="ORF">SAMN05421508_106114</name>
</gene>
<feature type="domain" description="S-adenosyl-l-methionine hydroxide adenosyltransferase C-terminal" evidence="4">
    <location>
        <begin position="162"/>
        <end position="239"/>
    </location>
</feature>
<dbReference type="PANTHER" id="PTHR35092">
    <property type="entry name" value="CHLORINASE MJ1651"/>
    <property type="match status" value="1"/>
</dbReference>
<dbReference type="Pfam" id="PF01887">
    <property type="entry name" value="SAM_HAT_N"/>
    <property type="match status" value="1"/>
</dbReference>
<dbReference type="PANTHER" id="PTHR35092:SF1">
    <property type="entry name" value="CHLORINASE MJ1651"/>
    <property type="match status" value="1"/>
</dbReference>
<dbReference type="Pfam" id="PF20257">
    <property type="entry name" value="SAM_HAT_C"/>
    <property type="match status" value="1"/>
</dbReference>
<evidence type="ECO:0000256" key="1">
    <source>
        <dbReference type="ARBA" id="ARBA00022691"/>
    </source>
</evidence>